<keyword evidence="15" id="KW-1185">Reference proteome</keyword>
<feature type="transmembrane region" description="Helical" evidence="12">
    <location>
        <begin position="12"/>
        <end position="30"/>
    </location>
</feature>
<dbReference type="PROSITE" id="PS50198">
    <property type="entry name" value="PPIC_PPIASE_2"/>
    <property type="match status" value="1"/>
</dbReference>
<evidence type="ECO:0000256" key="10">
    <source>
        <dbReference type="ARBA" id="ARBA00042775"/>
    </source>
</evidence>
<evidence type="ECO:0000256" key="4">
    <source>
        <dbReference type="ARBA" id="ARBA00022692"/>
    </source>
</evidence>
<evidence type="ECO:0000256" key="12">
    <source>
        <dbReference type="SAM" id="Phobius"/>
    </source>
</evidence>
<feature type="domain" description="PpiC" evidence="13">
    <location>
        <begin position="264"/>
        <end position="365"/>
    </location>
</feature>
<dbReference type="GO" id="GO:0016853">
    <property type="term" value="F:isomerase activity"/>
    <property type="evidence" value="ECO:0007669"/>
    <property type="project" value="UniProtKB-KW"/>
</dbReference>
<evidence type="ECO:0000256" key="9">
    <source>
        <dbReference type="ARBA" id="ARBA00040743"/>
    </source>
</evidence>
<keyword evidence="11" id="KW-0697">Rotamase</keyword>
<dbReference type="Gene3D" id="1.10.4030.10">
    <property type="entry name" value="Porin chaperone SurA, peptide-binding domain"/>
    <property type="match status" value="1"/>
</dbReference>
<accession>A0ABN6CZC6</accession>
<dbReference type="InterPro" id="IPR000297">
    <property type="entry name" value="PPIase_PpiC"/>
</dbReference>
<reference evidence="14" key="1">
    <citation type="journal article" date="2022" name="Arch. Microbiol.">
        <title>Thiomicrorhabdus immobilis sp. nov., a mesophilic sulfur-oxidizing bacterium isolated from sediment of a brackish lake in northern Japan.</title>
        <authorList>
            <person name="Kojima H."/>
            <person name="Mochizuki J."/>
            <person name="Kanda M."/>
            <person name="Watanabe T."/>
            <person name="Fukui M."/>
        </authorList>
    </citation>
    <scope>NUCLEOTIDE SEQUENCE</scope>
    <source>
        <strain evidence="14">Am19</strain>
    </source>
</reference>
<evidence type="ECO:0000256" key="3">
    <source>
        <dbReference type="ARBA" id="ARBA00022519"/>
    </source>
</evidence>
<evidence type="ECO:0000256" key="5">
    <source>
        <dbReference type="ARBA" id="ARBA00022989"/>
    </source>
</evidence>
<dbReference type="Gene3D" id="3.10.50.40">
    <property type="match status" value="1"/>
</dbReference>
<dbReference type="PANTHER" id="PTHR47529:SF1">
    <property type="entry name" value="PERIPLASMIC CHAPERONE PPID"/>
    <property type="match status" value="1"/>
</dbReference>
<protein>
    <recommendedName>
        <fullName evidence="9">Periplasmic chaperone PpiD</fullName>
    </recommendedName>
    <alternativeName>
        <fullName evidence="10">Periplasmic folding chaperone</fullName>
    </alternativeName>
</protein>
<evidence type="ECO:0000256" key="6">
    <source>
        <dbReference type="ARBA" id="ARBA00023136"/>
    </source>
</evidence>
<keyword evidence="7" id="KW-0143">Chaperone</keyword>
<keyword evidence="2" id="KW-1003">Cell membrane</keyword>
<evidence type="ECO:0000259" key="13">
    <source>
        <dbReference type="PROSITE" id="PS50198"/>
    </source>
</evidence>
<dbReference type="Pfam" id="PF13624">
    <property type="entry name" value="SurA_N_3"/>
    <property type="match status" value="1"/>
</dbReference>
<dbReference type="SUPFAM" id="SSF54534">
    <property type="entry name" value="FKBP-like"/>
    <property type="match status" value="1"/>
</dbReference>
<dbReference type="InterPro" id="IPR046357">
    <property type="entry name" value="PPIase_dom_sf"/>
</dbReference>
<evidence type="ECO:0000256" key="2">
    <source>
        <dbReference type="ARBA" id="ARBA00022475"/>
    </source>
</evidence>
<keyword evidence="3" id="KW-0997">Cell inner membrane</keyword>
<dbReference type="EMBL" id="AP024202">
    <property type="protein sequence ID" value="BCN93237.1"/>
    <property type="molecule type" value="Genomic_DNA"/>
</dbReference>
<sequence>MLQAIRDHAQGWIAWVIVGLIILTFALFGIDQYARGDKVVVVAEVNGEDITANQFLTLYNRQQQRLQQQFGDLYDQVVKDEELRDQVLDALIESEEIRQWAKNNGMVISDQQLAAAIHEADVFKEGGKFSQKIYEEVLLRNGLNVARFEHEQRQFLSENQYRNISQSSAFATNAEVQQLALLQGQERNVNYLRVDQRPFLKTVTITDEAVAQAYQKDIAQYVEPEKVSVDYIELSQAKLAEKVPVTDAIIEGYYAENKAQFTLPEKRQAKHILISLESDSAEAKAAAEKTIAEIQAKLAAGEAFEELAKTYSQDPGSASTGGDLGTFEQGMMVPEFDEAVFSMKEGEVSQPVKTEFGYHLIKLVKIVPKQAQPLEKVKAEVTKQYQSQEAERQYFELLEKLNTIVYEQSDSLEPAATATGLEVHTSELFSRQGGSGEVLSNHKVINAAFSDDVLKSRLNSASIDLGNHHSVVVRVNKYQDARQKALEEVSASIKEELTRKAAIAESAKLGEALLAKVLAGESPESLMKDGIEWNTVGWIARNAQNLLPQMVSEAFKTPKPVDGKASWTKFALTTGDTILLQVSDIKTQPLTAEQQAPLKNAFAELFANSELEARLADLKAHSEVVKKEVYKTVK</sequence>
<comment type="subcellular location">
    <subcellularLocation>
        <location evidence="1">Cell inner membrane</location>
        <topology evidence="1">Single-pass type II membrane protein</topology>
        <orientation evidence="1">Periplasmic side</orientation>
    </subcellularLocation>
</comment>
<dbReference type="PANTHER" id="PTHR47529">
    <property type="entry name" value="PEPTIDYL-PROLYL CIS-TRANS ISOMERASE D"/>
    <property type="match status" value="1"/>
</dbReference>
<dbReference type="RefSeq" id="WP_237264252.1">
    <property type="nucleotide sequence ID" value="NZ_AP024202.1"/>
</dbReference>
<keyword evidence="5 12" id="KW-1133">Transmembrane helix</keyword>
<organism evidence="14 15">
    <name type="scientific">Thiomicrorhabdus immobilis</name>
    <dbReference type="NCBI Taxonomy" id="2791037"/>
    <lineage>
        <taxon>Bacteria</taxon>
        <taxon>Pseudomonadati</taxon>
        <taxon>Pseudomonadota</taxon>
        <taxon>Gammaproteobacteria</taxon>
        <taxon>Thiotrichales</taxon>
        <taxon>Piscirickettsiaceae</taxon>
        <taxon>Thiomicrorhabdus</taxon>
    </lineage>
</organism>
<keyword evidence="11 14" id="KW-0413">Isomerase</keyword>
<gene>
    <name evidence="14" type="ORF">THMIRHAM_10220</name>
</gene>
<dbReference type="InterPro" id="IPR052029">
    <property type="entry name" value="PpiD_chaperone"/>
</dbReference>
<proteinExistence type="inferred from homology"/>
<comment type="similarity">
    <text evidence="8">Belongs to the PpiD chaperone family.</text>
</comment>
<evidence type="ECO:0000256" key="11">
    <source>
        <dbReference type="PROSITE-ProRule" id="PRU00278"/>
    </source>
</evidence>
<dbReference type="InterPro" id="IPR027304">
    <property type="entry name" value="Trigger_fact/SurA_dom_sf"/>
</dbReference>
<dbReference type="Proteomes" id="UP001054820">
    <property type="component" value="Chromosome"/>
</dbReference>
<dbReference type="Pfam" id="PF00639">
    <property type="entry name" value="Rotamase"/>
    <property type="match status" value="1"/>
</dbReference>
<name>A0ABN6CZC6_9GAMM</name>
<evidence type="ECO:0000256" key="8">
    <source>
        <dbReference type="ARBA" id="ARBA00038408"/>
    </source>
</evidence>
<keyword evidence="4 12" id="KW-0812">Transmembrane</keyword>
<evidence type="ECO:0000313" key="14">
    <source>
        <dbReference type="EMBL" id="BCN93237.1"/>
    </source>
</evidence>
<keyword evidence="6 12" id="KW-0472">Membrane</keyword>
<evidence type="ECO:0000256" key="1">
    <source>
        <dbReference type="ARBA" id="ARBA00004382"/>
    </source>
</evidence>
<evidence type="ECO:0000313" key="15">
    <source>
        <dbReference type="Proteomes" id="UP001054820"/>
    </source>
</evidence>
<dbReference type="InterPro" id="IPR023058">
    <property type="entry name" value="PPIase_PpiC_CS"/>
</dbReference>
<dbReference type="PROSITE" id="PS01096">
    <property type="entry name" value="PPIC_PPIASE_1"/>
    <property type="match status" value="1"/>
</dbReference>
<dbReference type="SUPFAM" id="SSF109998">
    <property type="entry name" value="Triger factor/SurA peptide-binding domain-like"/>
    <property type="match status" value="1"/>
</dbReference>
<evidence type="ECO:0000256" key="7">
    <source>
        <dbReference type="ARBA" id="ARBA00023186"/>
    </source>
</evidence>